<evidence type="ECO:0000256" key="1">
    <source>
        <dbReference type="ARBA" id="ARBA00010702"/>
    </source>
</evidence>
<name>A0ABV2SE45_9GAMM</name>
<dbReference type="Gene3D" id="1.10.4080.10">
    <property type="entry name" value="ADP-ribosylation/Crystallin J1"/>
    <property type="match status" value="1"/>
</dbReference>
<accession>A0ABV2SE45</accession>
<dbReference type="PANTHER" id="PTHR16222:SF24">
    <property type="entry name" value="ADP-RIBOSYLHYDROLASE ARH3"/>
    <property type="match status" value="1"/>
</dbReference>
<reference evidence="3 4" key="1">
    <citation type="submission" date="2024-06" db="EMBL/GenBank/DDBJ databases">
        <title>Genomic Encyclopedia of Type Strains, Phase V (KMG-V): Genome sequencing to study the core and pangenomes of soil and plant-associated prokaryotes.</title>
        <authorList>
            <person name="Whitman W."/>
        </authorList>
    </citation>
    <scope>NUCLEOTIDE SEQUENCE [LARGE SCALE GENOMIC DNA]</scope>
    <source>
        <strain evidence="3 4">NE40</strain>
    </source>
</reference>
<sequence length="402" mass="44927">MRIAGNWLLCQLSRVIVLSGWVMVLAGCDNPVLQDQNTGATTEDQSMNRIDSTQPVVKHYPDNISRSDRVKGAIFGYLAGDALGLGTHWYYDLSELQKDFGSWIDRYQDPRPDGSHSFANISRYRYEQGLRAGDISQTGQLFTLLLESVVATGQYNETDFHDRLDGFFSKLSGESFSGRYTESIVRHMVKQRNDGISWQDRKLASSADSSDGAQMAVVLALLYDDPETLAIEADNMMQPFFSSDFIRGNQVVYALTLQALMKGVQLEDLRDYLYKQLKNPMIRSLIGGYDNVHTVVNGAIAWQPEVVRIEPALHVSQVYGMDCQLTHLLPASYYLMHRFPDNFEQGVLSATNGGGNNMARAALTGALLGAMNGIQGIPERFVRDLNHTEQYMRLAEKLASLP</sequence>
<keyword evidence="4" id="KW-1185">Reference proteome</keyword>
<comment type="similarity">
    <text evidence="1">Belongs to the ADP-ribosylglycohydrolase family.</text>
</comment>
<dbReference type="InterPro" id="IPR050792">
    <property type="entry name" value="ADP-ribosylglycohydrolase"/>
</dbReference>
<evidence type="ECO:0000313" key="3">
    <source>
        <dbReference type="EMBL" id="MET4755218.1"/>
    </source>
</evidence>
<evidence type="ECO:0000313" key="4">
    <source>
        <dbReference type="Proteomes" id="UP001549366"/>
    </source>
</evidence>
<dbReference type="Pfam" id="PF03747">
    <property type="entry name" value="ADP_ribosyl_GH"/>
    <property type="match status" value="1"/>
</dbReference>
<dbReference type="GO" id="GO:0047407">
    <property type="term" value="F:ADP-ribosyl-[dinitrogen reductase] hydrolase activity"/>
    <property type="evidence" value="ECO:0007669"/>
    <property type="project" value="UniProtKB-EC"/>
</dbReference>
<dbReference type="Proteomes" id="UP001549366">
    <property type="component" value="Unassembled WGS sequence"/>
</dbReference>
<dbReference type="InterPro" id="IPR005502">
    <property type="entry name" value="Ribosyl_crysJ1"/>
</dbReference>
<protein>
    <submittedName>
        <fullName evidence="3">ADP-ribosyl-[dinitrogen reductase] hydrolase</fullName>
        <ecNumber evidence="3">3.2.2.24</ecNumber>
    </submittedName>
</protein>
<proteinExistence type="inferred from homology"/>
<keyword evidence="3" id="KW-0326">Glycosidase</keyword>
<organism evidence="3 4">
    <name type="scientific">Endozoicomonas lisbonensis</name>
    <dbReference type="NCBI Taxonomy" id="3120522"/>
    <lineage>
        <taxon>Bacteria</taxon>
        <taxon>Pseudomonadati</taxon>
        <taxon>Pseudomonadota</taxon>
        <taxon>Gammaproteobacteria</taxon>
        <taxon>Oceanospirillales</taxon>
        <taxon>Endozoicomonadaceae</taxon>
        <taxon>Endozoicomonas</taxon>
    </lineage>
</organism>
<dbReference type="PROSITE" id="PS51257">
    <property type="entry name" value="PROKAR_LIPOPROTEIN"/>
    <property type="match status" value="1"/>
</dbReference>
<comment type="caution">
    <text evidence="3">The sequence shown here is derived from an EMBL/GenBank/DDBJ whole genome shotgun (WGS) entry which is preliminary data.</text>
</comment>
<dbReference type="PANTHER" id="PTHR16222">
    <property type="entry name" value="ADP-RIBOSYLGLYCOHYDROLASE"/>
    <property type="match status" value="1"/>
</dbReference>
<dbReference type="InterPro" id="IPR036705">
    <property type="entry name" value="Ribosyl_crysJ1_sf"/>
</dbReference>
<dbReference type="SUPFAM" id="SSF101478">
    <property type="entry name" value="ADP-ribosylglycohydrolase"/>
    <property type="match status" value="1"/>
</dbReference>
<dbReference type="RefSeq" id="WP_354009666.1">
    <property type="nucleotide sequence ID" value="NZ_JBEWTA010000001.1"/>
</dbReference>
<dbReference type="EC" id="3.2.2.24" evidence="3"/>
<keyword evidence="2 3" id="KW-0378">Hydrolase</keyword>
<gene>
    <name evidence="3" type="ORF">V5J35_000410</name>
</gene>
<evidence type="ECO:0000256" key="2">
    <source>
        <dbReference type="ARBA" id="ARBA00022801"/>
    </source>
</evidence>
<dbReference type="EMBL" id="JBEWTB010000002">
    <property type="protein sequence ID" value="MET4755218.1"/>
    <property type="molecule type" value="Genomic_DNA"/>
</dbReference>